<sequence length="246" mass="27274">MRPADRKLLRGVLRSIGISKSCFECNRPENNHSPICGTLCTGVDVPVTITAFRAADMNFYCPVAFCGFRHDEKAEFKHHVEKGHPVTGVLKREAREALAPGSQMLCYKPVLDQDGLLSPPPLSPLKIDPTPATKAPKAPPTSNGSTKPQIVTNTSIPPVTGNTQATTAPASMQSKVSSITTTRVEEVRAALVAEFKRQVQEDFWKTLKDPNSDYEESSNRREEFKRWFDEGMRILREADDADLEYA</sequence>
<feature type="compositionally biased region" description="Polar residues" evidence="1">
    <location>
        <begin position="142"/>
        <end position="174"/>
    </location>
</feature>
<accession>A0A3N4HHI4</accession>
<organism evidence="2 3">
    <name type="scientific">Ascobolus immersus RN42</name>
    <dbReference type="NCBI Taxonomy" id="1160509"/>
    <lineage>
        <taxon>Eukaryota</taxon>
        <taxon>Fungi</taxon>
        <taxon>Dikarya</taxon>
        <taxon>Ascomycota</taxon>
        <taxon>Pezizomycotina</taxon>
        <taxon>Pezizomycetes</taxon>
        <taxon>Pezizales</taxon>
        <taxon>Ascobolaceae</taxon>
        <taxon>Ascobolus</taxon>
    </lineage>
</organism>
<proteinExistence type="predicted"/>
<dbReference type="Proteomes" id="UP000275078">
    <property type="component" value="Unassembled WGS sequence"/>
</dbReference>
<evidence type="ECO:0000313" key="3">
    <source>
        <dbReference type="Proteomes" id="UP000275078"/>
    </source>
</evidence>
<evidence type="ECO:0000313" key="2">
    <source>
        <dbReference type="EMBL" id="RPA73475.1"/>
    </source>
</evidence>
<dbReference type="AlphaFoldDB" id="A0A3N4HHI4"/>
<keyword evidence="3" id="KW-1185">Reference proteome</keyword>
<dbReference type="EMBL" id="ML119820">
    <property type="protein sequence ID" value="RPA73475.1"/>
    <property type="molecule type" value="Genomic_DNA"/>
</dbReference>
<name>A0A3N4HHI4_ASCIM</name>
<evidence type="ECO:0000256" key="1">
    <source>
        <dbReference type="SAM" id="MobiDB-lite"/>
    </source>
</evidence>
<reference evidence="2 3" key="1">
    <citation type="journal article" date="2018" name="Nat. Ecol. Evol.">
        <title>Pezizomycetes genomes reveal the molecular basis of ectomycorrhizal truffle lifestyle.</title>
        <authorList>
            <person name="Murat C."/>
            <person name="Payen T."/>
            <person name="Noel B."/>
            <person name="Kuo A."/>
            <person name="Morin E."/>
            <person name="Chen J."/>
            <person name="Kohler A."/>
            <person name="Krizsan K."/>
            <person name="Balestrini R."/>
            <person name="Da Silva C."/>
            <person name="Montanini B."/>
            <person name="Hainaut M."/>
            <person name="Levati E."/>
            <person name="Barry K.W."/>
            <person name="Belfiori B."/>
            <person name="Cichocki N."/>
            <person name="Clum A."/>
            <person name="Dockter R.B."/>
            <person name="Fauchery L."/>
            <person name="Guy J."/>
            <person name="Iotti M."/>
            <person name="Le Tacon F."/>
            <person name="Lindquist E.A."/>
            <person name="Lipzen A."/>
            <person name="Malagnac F."/>
            <person name="Mello A."/>
            <person name="Molinier V."/>
            <person name="Miyauchi S."/>
            <person name="Poulain J."/>
            <person name="Riccioni C."/>
            <person name="Rubini A."/>
            <person name="Sitrit Y."/>
            <person name="Splivallo R."/>
            <person name="Traeger S."/>
            <person name="Wang M."/>
            <person name="Zifcakova L."/>
            <person name="Wipf D."/>
            <person name="Zambonelli A."/>
            <person name="Paolocci F."/>
            <person name="Nowrousian M."/>
            <person name="Ottonello S."/>
            <person name="Baldrian P."/>
            <person name="Spatafora J.W."/>
            <person name="Henrissat B."/>
            <person name="Nagy L.G."/>
            <person name="Aury J.M."/>
            <person name="Wincker P."/>
            <person name="Grigoriev I.V."/>
            <person name="Bonfante P."/>
            <person name="Martin F.M."/>
        </authorList>
    </citation>
    <scope>NUCLEOTIDE SEQUENCE [LARGE SCALE GENOMIC DNA]</scope>
    <source>
        <strain evidence="2 3">RN42</strain>
    </source>
</reference>
<feature type="region of interest" description="Disordered" evidence="1">
    <location>
        <begin position="118"/>
        <end position="174"/>
    </location>
</feature>
<protein>
    <submittedName>
        <fullName evidence="2">Uncharacterized protein</fullName>
    </submittedName>
</protein>
<gene>
    <name evidence="2" type="ORF">BJ508DRAFT_334065</name>
</gene>